<accession>A0A975B958</accession>
<dbReference type="InterPro" id="IPR030385">
    <property type="entry name" value="G_IRG_dom"/>
</dbReference>
<dbReference type="SUPFAM" id="SSF52540">
    <property type="entry name" value="P-loop containing nucleoside triphosphate hydrolases"/>
    <property type="match status" value="1"/>
</dbReference>
<sequence length="346" mass="39195">MSIYDEARTLKEKLKREQKDPLKIALFGQPGSGKSSIINKLVGYNAVETGVTTDKTKVAGIVHWNELLLVDLPGYGTTKFPDNNFFEKFEIDSFNLYLCVFSGKFHQADTNFFRELRSNGKVCLFVRNKHDEIWEDNKEIDKLEKEILEDTCRQTQSREKVYFTSCRTKKGIKELSEAIYRNIDEAQKAKWVKSAKAYSFEFLEMKKQACQKYVFVASGAAATNALNPIPGVDIGIDISVLVGLFASIRKNYGLTDEKLKSKEYTIPTLTPLINNVIKYATTEGIEILIKRFAAREIVKSISKYIPFVGQAIAASIGYAIIRSAGMSYLEDCHELAKRILEEELTN</sequence>
<dbReference type="InterPro" id="IPR027417">
    <property type="entry name" value="P-loop_NTPase"/>
</dbReference>
<proteinExistence type="predicted"/>
<dbReference type="AlphaFoldDB" id="A0A975B958"/>
<gene>
    <name evidence="2" type="ORF">dnl_36210</name>
</gene>
<evidence type="ECO:0000313" key="2">
    <source>
        <dbReference type="EMBL" id="QTA81289.1"/>
    </source>
</evidence>
<dbReference type="InterPro" id="IPR007743">
    <property type="entry name" value="Immunity-related_GTPase-like"/>
</dbReference>
<organism evidence="2 3">
    <name type="scientific">Desulfonema limicola</name>
    <dbReference type="NCBI Taxonomy" id="45656"/>
    <lineage>
        <taxon>Bacteria</taxon>
        <taxon>Pseudomonadati</taxon>
        <taxon>Thermodesulfobacteriota</taxon>
        <taxon>Desulfobacteria</taxon>
        <taxon>Desulfobacterales</taxon>
        <taxon>Desulfococcaceae</taxon>
        <taxon>Desulfonema</taxon>
    </lineage>
</organism>
<name>A0A975B958_9BACT</name>
<dbReference type="GO" id="GO:0005525">
    <property type="term" value="F:GTP binding"/>
    <property type="evidence" value="ECO:0007669"/>
    <property type="project" value="InterPro"/>
</dbReference>
<dbReference type="Proteomes" id="UP000663720">
    <property type="component" value="Chromosome"/>
</dbReference>
<dbReference type="Pfam" id="PF05049">
    <property type="entry name" value="IIGP"/>
    <property type="match status" value="1"/>
</dbReference>
<dbReference type="PANTHER" id="PTHR14143:SF1">
    <property type="entry name" value="IRG-TYPE G DOMAIN-CONTAINING PROTEIN"/>
    <property type="match status" value="1"/>
</dbReference>
<evidence type="ECO:0000259" key="1">
    <source>
        <dbReference type="PROSITE" id="PS51716"/>
    </source>
</evidence>
<evidence type="ECO:0000313" key="3">
    <source>
        <dbReference type="Proteomes" id="UP000663720"/>
    </source>
</evidence>
<protein>
    <submittedName>
        <fullName evidence="2">Interferon-inducible GTPase domain-containing protein</fullName>
    </submittedName>
</protein>
<dbReference type="PANTHER" id="PTHR14143">
    <property type="entry name" value="INTERFERON-INDUCIBLE GTPASE FAMILY MEMBER"/>
    <property type="match status" value="1"/>
</dbReference>
<feature type="domain" description="IRG-type G" evidence="1">
    <location>
        <begin position="20"/>
        <end position="225"/>
    </location>
</feature>
<reference evidence="2" key="1">
    <citation type="journal article" date="2021" name="Microb. Physiol.">
        <title>Proteogenomic Insights into the Physiology of Marine, Sulfate-Reducing, Filamentous Desulfonema limicola and Desulfonema magnum.</title>
        <authorList>
            <person name="Schnaars V."/>
            <person name="Wohlbrand L."/>
            <person name="Scheve S."/>
            <person name="Hinrichs C."/>
            <person name="Reinhardt R."/>
            <person name="Rabus R."/>
        </authorList>
    </citation>
    <scope>NUCLEOTIDE SEQUENCE</scope>
    <source>
        <strain evidence="2">5ac10</strain>
    </source>
</reference>
<dbReference type="PROSITE" id="PS51716">
    <property type="entry name" value="G_IRG"/>
    <property type="match status" value="1"/>
</dbReference>
<dbReference type="GO" id="GO:0016020">
    <property type="term" value="C:membrane"/>
    <property type="evidence" value="ECO:0007669"/>
    <property type="project" value="InterPro"/>
</dbReference>
<dbReference type="Gene3D" id="3.40.50.300">
    <property type="entry name" value="P-loop containing nucleotide triphosphate hydrolases"/>
    <property type="match status" value="1"/>
</dbReference>
<dbReference type="EMBL" id="CP061799">
    <property type="protein sequence ID" value="QTA81289.1"/>
    <property type="molecule type" value="Genomic_DNA"/>
</dbReference>
<dbReference type="KEGG" id="dli:dnl_36210"/>
<dbReference type="RefSeq" id="WP_207687346.1">
    <property type="nucleotide sequence ID" value="NZ_CP061799.1"/>
</dbReference>
<keyword evidence="3" id="KW-1185">Reference proteome</keyword>